<evidence type="ECO:0000313" key="7">
    <source>
        <dbReference type="EMBL" id="MFC4902298.1"/>
    </source>
</evidence>
<dbReference type="Proteomes" id="UP001595797">
    <property type="component" value="Unassembled WGS sequence"/>
</dbReference>
<dbReference type="InterPro" id="IPR050833">
    <property type="entry name" value="Poly_Biosynth_Transport"/>
</dbReference>
<feature type="transmembrane region" description="Helical" evidence="6">
    <location>
        <begin position="61"/>
        <end position="79"/>
    </location>
</feature>
<protein>
    <submittedName>
        <fullName evidence="7">Lipopolysaccharide biosynthesis protein</fullName>
    </submittedName>
</protein>
<feature type="transmembrane region" description="Helical" evidence="6">
    <location>
        <begin position="196"/>
        <end position="218"/>
    </location>
</feature>
<keyword evidence="8" id="KW-1185">Reference proteome</keyword>
<keyword evidence="3 6" id="KW-0812">Transmembrane</keyword>
<gene>
    <name evidence="7" type="ORF">ACFPCS_01805</name>
</gene>
<proteinExistence type="predicted"/>
<comment type="subcellular location">
    <subcellularLocation>
        <location evidence="1">Cell membrane</location>
        <topology evidence="1">Multi-pass membrane protein</topology>
    </subcellularLocation>
</comment>
<feature type="transmembrane region" description="Helical" evidence="6">
    <location>
        <begin position="136"/>
        <end position="157"/>
    </location>
</feature>
<evidence type="ECO:0000256" key="5">
    <source>
        <dbReference type="ARBA" id="ARBA00023136"/>
    </source>
</evidence>
<evidence type="ECO:0000256" key="2">
    <source>
        <dbReference type="ARBA" id="ARBA00022475"/>
    </source>
</evidence>
<dbReference type="EMBL" id="JBHSIW010000003">
    <property type="protein sequence ID" value="MFC4902298.1"/>
    <property type="molecule type" value="Genomic_DNA"/>
</dbReference>
<evidence type="ECO:0000256" key="3">
    <source>
        <dbReference type="ARBA" id="ARBA00022692"/>
    </source>
</evidence>
<feature type="transmembrane region" description="Helical" evidence="6">
    <location>
        <begin position="169"/>
        <end position="190"/>
    </location>
</feature>
<evidence type="ECO:0000256" key="6">
    <source>
        <dbReference type="SAM" id="Phobius"/>
    </source>
</evidence>
<evidence type="ECO:0000256" key="1">
    <source>
        <dbReference type="ARBA" id="ARBA00004651"/>
    </source>
</evidence>
<accession>A0ABV9TE89</accession>
<comment type="caution">
    <text evidence="7">The sequence shown here is derived from an EMBL/GenBank/DDBJ whole genome shotgun (WGS) entry which is preliminary data.</text>
</comment>
<feature type="transmembrane region" description="Helical" evidence="6">
    <location>
        <begin position="278"/>
        <end position="302"/>
    </location>
</feature>
<dbReference type="RefSeq" id="WP_277551074.1">
    <property type="nucleotide sequence ID" value="NZ_JARAMH010000006.1"/>
</dbReference>
<feature type="transmembrane region" description="Helical" evidence="6">
    <location>
        <begin position="239"/>
        <end position="258"/>
    </location>
</feature>
<evidence type="ECO:0000313" key="8">
    <source>
        <dbReference type="Proteomes" id="UP001595797"/>
    </source>
</evidence>
<organism evidence="7 8">
    <name type="scientific">Kocuria oceani</name>
    <dbReference type="NCBI Taxonomy" id="988827"/>
    <lineage>
        <taxon>Bacteria</taxon>
        <taxon>Bacillati</taxon>
        <taxon>Actinomycetota</taxon>
        <taxon>Actinomycetes</taxon>
        <taxon>Micrococcales</taxon>
        <taxon>Micrococcaceae</taxon>
        <taxon>Kocuria</taxon>
    </lineage>
</organism>
<evidence type="ECO:0000256" key="4">
    <source>
        <dbReference type="ARBA" id="ARBA00022989"/>
    </source>
</evidence>
<feature type="transmembrane region" description="Helical" evidence="6">
    <location>
        <begin position="351"/>
        <end position="370"/>
    </location>
</feature>
<keyword evidence="4 6" id="KW-1133">Transmembrane helix</keyword>
<sequence length="445" mass="47319">MSVIATTKRQQYRAVGSTAMAKVLLMGVSGIVGIFTTRLIISSFGTDAYAQYGLLTSLRDLLPFADLGVAAAAISVIAASRNPSEDDVVRRTLLSAFRIIFISTATICAVAVALTVFGLWRPLLGHAMSEQAELPAMVAMVVFAVGLPLAVGTRVLVGLGRTTRQIANQFVVAPTMFLLVSLAVALSAPAGSWLAVFSYGANALAGALGLWQAARLLRPQLGRVARQLLQPRRFPGLKIMDVAGPMLVQMIMLPIALATDRIMLSHLAPGTELVQYSLGYQLFGIILQTVAAAGVALWPVFARNRATATVQAPWSMSVAFVAGGLLLALGLCLVSPWVVGFVSDGKVELPLSLLVAFSAYVAVEAAKFPLGMYMTDVRGLRFQIAPIVVMVPLKIGLALVLIPVLGAAGTVWSTVVAMGLCQVLVNAWWIRRDVEHRRRQARTGS</sequence>
<reference evidence="8" key="1">
    <citation type="journal article" date="2019" name="Int. J. Syst. Evol. Microbiol.">
        <title>The Global Catalogue of Microorganisms (GCM) 10K type strain sequencing project: providing services to taxonomists for standard genome sequencing and annotation.</title>
        <authorList>
            <consortium name="The Broad Institute Genomics Platform"/>
            <consortium name="The Broad Institute Genome Sequencing Center for Infectious Disease"/>
            <person name="Wu L."/>
            <person name="Ma J."/>
        </authorList>
    </citation>
    <scope>NUCLEOTIDE SEQUENCE [LARGE SCALE GENOMIC DNA]</scope>
    <source>
        <strain evidence="8">CGMCC 4.6946</strain>
    </source>
</reference>
<keyword evidence="5 6" id="KW-0472">Membrane</keyword>
<feature type="transmembrane region" description="Helical" evidence="6">
    <location>
        <begin position="411"/>
        <end position="430"/>
    </location>
</feature>
<dbReference type="PANTHER" id="PTHR30250:SF11">
    <property type="entry name" value="O-ANTIGEN TRANSPORTER-RELATED"/>
    <property type="match status" value="1"/>
</dbReference>
<feature type="transmembrane region" description="Helical" evidence="6">
    <location>
        <begin position="21"/>
        <end position="41"/>
    </location>
</feature>
<feature type="transmembrane region" description="Helical" evidence="6">
    <location>
        <begin position="382"/>
        <end position="405"/>
    </location>
</feature>
<keyword evidence="2" id="KW-1003">Cell membrane</keyword>
<feature type="transmembrane region" description="Helical" evidence="6">
    <location>
        <begin position="99"/>
        <end position="120"/>
    </location>
</feature>
<feature type="transmembrane region" description="Helical" evidence="6">
    <location>
        <begin position="314"/>
        <end position="339"/>
    </location>
</feature>
<dbReference type="PANTHER" id="PTHR30250">
    <property type="entry name" value="PST FAMILY PREDICTED COLANIC ACID TRANSPORTER"/>
    <property type="match status" value="1"/>
</dbReference>
<name>A0ABV9TE89_9MICC</name>